<feature type="transmembrane region" description="Helical" evidence="5">
    <location>
        <begin position="373"/>
        <end position="393"/>
    </location>
</feature>
<feature type="transmembrane region" description="Helical" evidence="5">
    <location>
        <begin position="61"/>
        <end position="83"/>
    </location>
</feature>
<feature type="transmembrane region" description="Helical" evidence="5">
    <location>
        <begin position="217"/>
        <end position="240"/>
    </location>
</feature>
<proteinExistence type="predicted"/>
<dbReference type="PANTHER" id="PTHR47704">
    <property type="entry name" value="POTASSIUM TRANSPORTER KIMA"/>
    <property type="match status" value="1"/>
</dbReference>
<evidence type="ECO:0000313" key="7">
    <source>
        <dbReference type="Proteomes" id="UP001500957"/>
    </source>
</evidence>
<keyword evidence="4 5" id="KW-0472">Membrane</keyword>
<feature type="transmembrane region" description="Helical" evidence="5">
    <location>
        <begin position="172"/>
        <end position="197"/>
    </location>
</feature>
<dbReference type="Proteomes" id="UP001500957">
    <property type="component" value="Unassembled WGS sequence"/>
</dbReference>
<dbReference type="InterPro" id="IPR053153">
    <property type="entry name" value="APC_K+_Transporter"/>
</dbReference>
<reference evidence="6 7" key="1">
    <citation type="journal article" date="2019" name="Int. J. Syst. Evol. Microbiol.">
        <title>The Global Catalogue of Microorganisms (GCM) 10K type strain sequencing project: providing services to taxonomists for standard genome sequencing and annotation.</title>
        <authorList>
            <consortium name="The Broad Institute Genomics Platform"/>
            <consortium name="The Broad Institute Genome Sequencing Center for Infectious Disease"/>
            <person name="Wu L."/>
            <person name="Ma J."/>
        </authorList>
    </citation>
    <scope>NUCLEOTIDE SEQUENCE [LARGE SCALE GENOMIC DNA]</scope>
    <source>
        <strain evidence="6 7">JCM 10671</strain>
    </source>
</reference>
<keyword evidence="2 5" id="KW-0812">Transmembrane</keyword>
<protein>
    <submittedName>
        <fullName evidence="6">APC family permease</fullName>
    </submittedName>
</protein>
<keyword evidence="7" id="KW-1185">Reference proteome</keyword>
<dbReference type="Pfam" id="PF13520">
    <property type="entry name" value="AA_permease_2"/>
    <property type="match status" value="1"/>
</dbReference>
<feature type="transmembrane region" description="Helical" evidence="5">
    <location>
        <begin position="327"/>
        <end position="352"/>
    </location>
</feature>
<organism evidence="6 7">
    <name type="scientific">Sporichthya brevicatena</name>
    <dbReference type="NCBI Taxonomy" id="171442"/>
    <lineage>
        <taxon>Bacteria</taxon>
        <taxon>Bacillati</taxon>
        <taxon>Actinomycetota</taxon>
        <taxon>Actinomycetes</taxon>
        <taxon>Sporichthyales</taxon>
        <taxon>Sporichthyaceae</taxon>
        <taxon>Sporichthya</taxon>
    </lineage>
</organism>
<sequence length="654" mass="70345">MTILHSPKRLLLGSPLRSDRLGETLLRKRIALPIFASDPLSSVAYAPQEIFLVLSVAGVTYYSYSFWFAVAVAVLMGTVVASYRQNVHAYPGGGGDYEVATRNLGEAGGLTVASALLVDYVLTVAVSVAAGVDNLASAVGVVGAHKVAVALSVITLLTLVNLRGVKEAGVAFALPTYAFVVGVLTLIAVGLTKVFVLGDDLRAPTAGYEIVAEHSDLTGLALVFLLMRTFASGCAALTGVEAIANGVPAFREPKSRNAATTLLVMGALAVSMFGGLILLGQQSDLRVAERPATEILIDGVPAGPDYHQDPIIAQVAAAVFGDGSFAFVYLAAVTALILFFAANTAYNGFPLLASVLAHDHYLPRQLRQRGDRLAYSNGIVLLAVAAGALVYAFDAEVTRLIQLYIIGVFVSFTLGQTGMVRHWTRLLRTETKPARRSRMIRARVINSVGLFFTGAVLVIVLVTKFTHGAYLVLIAMPILFAGMKGIRRHYDRLVDELTPPPAGVTLPSRIHSIVLISRLHTPALRALAFARATRPDTLTALTVQISPTATRALLEDWARRDIPVPLTVVDSPYRDVIGSIVEYVRTQRRESPRDVVCVFIPEYVVGHWWEQLLHNQTALRLKARLLFQPGVMVTSVPWQIGSAAGRESRRTPVA</sequence>
<evidence type="ECO:0000256" key="1">
    <source>
        <dbReference type="ARBA" id="ARBA00004141"/>
    </source>
</evidence>
<comment type="subcellular location">
    <subcellularLocation>
        <location evidence="1">Membrane</location>
        <topology evidence="1">Multi-pass membrane protein</topology>
    </subcellularLocation>
</comment>
<evidence type="ECO:0000256" key="5">
    <source>
        <dbReference type="SAM" id="Phobius"/>
    </source>
</evidence>
<keyword evidence="3 5" id="KW-1133">Transmembrane helix</keyword>
<dbReference type="InterPro" id="IPR002293">
    <property type="entry name" value="AA/rel_permease1"/>
</dbReference>
<feature type="transmembrane region" description="Helical" evidence="5">
    <location>
        <begin position="399"/>
        <end position="423"/>
    </location>
</feature>
<feature type="transmembrane region" description="Helical" evidence="5">
    <location>
        <begin position="444"/>
        <end position="462"/>
    </location>
</feature>
<gene>
    <name evidence="6" type="ORF">GCM10009547_31910</name>
</gene>
<evidence type="ECO:0000256" key="2">
    <source>
        <dbReference type="ARBA" id="ARBA00022692"/>
    </source>
</evidence>
<feature type="transmembrane region" description="Helical" evidence="5">
    <location>
        <begin position="468"/>
        <end position="486"/>
    </location>
</feature>
<feature type="transmembrane region" description="Helical" evidence="5">
    <location>
        <begin position="135"/>
        <end position="160"/>
    </location>
</feature>
<comment type="caution">
    <text evidence="6">The sequence shown here is derived from an EMBL/GenBank/DDBJ whole genome shotgun (WGS) entry which is preliminary data.</text>
</comment>
<feature type="transmembrane region" description="Helical" evidence="5">
    <location>
        <begin position="104"/>
        <end position="129"/>
    </location>
</feature>
<evidence type="ECO:0000256" key="4">
    <source>
        <dbReference type="ARBA" id="ARBA00023136"/>
    </source>
</evidence>
<evidence type="ECO:0000313" key="6">
    <source>
        <dbReference type="EMBL" id="GAA0626151.1"/>
    </source>
</evidence>
<dbReference type="PANTHER" id="PTHR47704:SF1">
    <property type="entry name" value="POTASSIUM TRANSPORTER KIMA"/>
    <property type="match status" value="1"/>
</dbReference>
<evidence type="ECO:0000256" key="3">
    <source>
        <dbReference type="ARBA" id="ARBA00022989"/>
    </source>
</evidence>
<dbReference type="EMBL" id="BAAAHE010000026">
    <property type="protein sequence ID" value="GAA0626151.1"/>
    <property type="molecule type" value="Genomic_DNA"/>
</dbReference>
<feature type="transmembrane region" description="Helical" evidence="5">
    <location>
        <begin position="261"/>
        <end position="280"/>
    </location>
</feature>
<dbReference type="Gene3D" id="1.20.1740.10">
    <property type="entry name" value="Amino acid/polyamine transporter I"/>
    <property type="match status" value="1"/>
</dbReference>
<name>A0ABN1H193_9ACTN</name>
<accession>A0ABN1H193</accession>